<feature type="domain" description="BRCT" evidence="16">
    <location>
        <begin position="598"/>
        <end position="674"/>
    </location>
</feature>
<dbReference type="PROSITE" id="PS01056">
    <property type="entry name" value="DNA_LIGASE_N2"/>
    <property type="match status" value="1"/>
</dbReference>
<evidence type="ECO:0000256" key="9">
    <source>
        <dbReference type="ARBA" id="ARBA00022842"/>
    </source>
</evidence>
<evidence type="ECO:0000259" key="16">
    <source>
        <dbReference type="PROSITE" id="PS50172"/>
    </source>
</evidence>
<feature type="binding site" evidence="15">
    <location>
        <begin position="87"/>
        <end position="88"/>
    </location>
    <ligand>
        <name>NAD(+)</name>
        <dbReference type="ChEBI" id="CHEBI:57540"/>
    </ligand>
</feature>
<dbReference type="PANTHER" id="PTHR23389:SF9">
    <property type="entry name" value="DNA LIGASE"/>
    <property type="match status" value="1"/>
</dbReference>
<keyword evidence="12 15" id="KW-0464">Manganese</keyword>
<dbReference type="GO" id="GO:0046872">
    <property type="term" value="F:metal ion binding"/>
    <property type="evidence" value="ECO:0007669"/>
    <property type="project" value="UniProtKB-KW"/>
</dbReference>
<dbReference type="InterPro" id="IPR013839">
    <property type="entry name" value="DNAligase_adenylation"/>
</dbReference>
<feature type="binding site" evidence="15">
    <location>
        <begin position="38"/>
        <end position="42"/>
    </location>
    <ligand>
        <name>NAD(+)</name>
        <dbReference type="ChEBI" id="CHEBI:57540"/>
    </ligand>
</feature>
<dbReference type="FunFam" id="2.40.50.140:FF:000012">
    <property type="entry name" value="DNA ligase"/>
    <property type="match status" value="1"/>
</dbReference>
<evidence type="ECO:0000256" key="7">
    <source>
        <dbReference type="ARBA" id="ARBA00022763"/>
    </source>
</evidence>
<comment type="catalytic activity">
    <reaction evidence="13 15">
        <text>NAD(+) + (deoxyribonucleotide)n-3'-hydroxyl + 5'-phospho-(deoxyribonucleotide)m = (deoxyribonucleotide)n+m + AMP + beta-nicotinamide D-nucleotide.</text>
        <dbReference type="EC" id="6.5.1.2"/>
    </reaction>
</comment>
<keyword evidence="8 15" id="KW-0862">Zinc</keyword>
<dbReference type="GO" id="GO:0003911">
    <property type="term" value="F:DNA ligase (NAD+) activity"/>
    <property type="evidence" value="ECO:0007669"/>
    <property type="project" value="UniProtKB-UniRule"/>
</dbReference>
<dbReference type="Pfam" id="PF01653">
    <property type="entry name" value="DNA_ligase_aden"/>
    <property type="match status" value="1"/>
</dbReference>
<evidence type="ECO:0000256" key="2">
    <source>
        <dbReference type="ARBA" id="ARBA00012722"/>
    </source>
</evidence>
<keyword evidence="11 15" id="KW-0234">DNA repair</keyword>
<dbReference type="Gene3D" id="3.30.470.30">
    <property type="entry name" value="DNA ligase/mRNA capping enzyme"/>
    <property type="match status" value="1"/>
</dbReference>
<dbReference type="PANTHER" id="PTHR23389">
    <property type="entry name" value="CHROMOSOME TRANSMISSION FIDELITY FACTOR 18"/>
    <property type="match status" value="1"/>
</dbReference>
<gene>
    <name evidence="15 17" type="primary">ligA</name>
    <name evidence="17" type="ORF">Ark11_0751</name>
</gene>
<sequence>MKCCAMVGSLKQRLAKLRQMLHEHSYLYHTLDDPKISDAEYDSLFQELVSIEKDHPELISLDSPSQRVGSAVLPCFETVSHQKPMLSLSNVFSLDDFSMFYRRLEEMNFDSPLAFYASAKFDGLAISLIYQDAVLVRAATRGDGLVGEDVTANIKTIRSIPLRLRGLNIPSNLEVRGEIIIFKEDFERLNKDQEREGKKIFSNCRNAAAGSVRQLDSRVAAKRPLRFYAYGIYNMSDFKWPLYHRDCIQLLSEWSFPISAQEKLVVGISEAQSYYENLGKVRGNLSFDIDGAVYVLDNLHDQEIAGYVSRAPRFAVAYKFPSEEGIAIVEDIVVQVGRTGAITPVACLHPINLSGVRISRATLHNEDEVHRKDIRVGDTVLVRRAGDVIPEVVAVVNSSGKRSDAFSMPLACPVCGTPTIRDSDKSAVYCPAGISCSAQKVQVIEHFVSRRAMNIEGIGPKIIELFVTEELVDTYADLYGLKVDDISSLAGFGSKSACNLINAISYSLHNVDLHSFIYALGIRHVGLSTARTLAQHFRCLSSLQEATVEELQEINDIGPIVAHEICEFFSIPANIKLIQELFGYGLDLLESNDDHVVEANPDVLDKTFVITGTLSNMSREEAKALIDSSGGRVLSSVSRSLDYLVVGNNPGSKLERANNYGVTLLTEDEFYALIGLCFR</sequence>
<dbReference type="InterPro" id="IPR003583">
    <property type="entry name" value="Hlx-hairpin-Hlx_DNA-bd_motif"/>
</dbReference>
<evidence type="ECO:0000256" key="1">
    <source>
        <dbReference type="ARBA" id="ARBA00004067"/>
    </source>
</evidence>
<keyword evidence="6 15" id="KW-0479">Metal-binding</keyword>
<dbReference type="Gene3D" id="1.10.150.20">
    <property type="entry name" value="5' to 3' exonuclease, C-terminal subdomain"/>
    <property type="match status" value="2"/>
</dbReference>
<dbReference type="Pfam" id="PF00533">
    <property type="entry name" value="BRCT"/>
    <property type="match status" value="1"/>
</dbReference>
<evidence type="ECO:0000256" key="15">
    <source>
        <dbReference type="HAMAP-Rule" id="MF_01588"/>
    </source>
</evidence>
<feature type="active site" description="N6-AMP-lysine intermediate" evidence="15">
    <location>
        <position position="120"/>
    </location>
</feature>
<dbReference type="SUPFAM" id="SSF56091">
    <property type="entry name" value="DNA ligase/mRNA capping enzyme, catalytic domain"/>
    <property type="match status" value="1"/>
</dbReference>
<evidence type="ECO:0000256" key="14">
    <source>
        <dbReference type="ARBA" id="ARBA00060881"/>
    </source>
</evidence>
<dbReference type="Pfam" id="PF12826">
    <property type="entry name" value="HHH_2"/>
    <property type="match status" value="1"/>
</dbReference>
<dbReference type="PIRSF" id="PIRSF001604">
    <property type="entry name" value="LigA"/>
    <property type="match status" value="1"/>
</dbReference>
<evidence type="ECO:0000256" key="13">
    <source>
        <dbReference type="ARBA" id="ARBA00034005"/>
    </source>
</evidence>
<dbReference type="EMBL" id="LN906597">
    <property type="protein sequence ID" value="CUT17584.1"/>
    <property type="molecule type" value="Genomic_DNA"/>
</dbReference>
<keyword evidence="9 15" id="KW-0460">Magnesium</keyword>
<proteinExistence type="inferred from homology"/>
<dbReference type="SMART" id="SM00292">
    <property type="entry name" value="BRCT"/>
    <property type="match status" value="1"/>
</dbReference>
<dbReference type="InterPro" id="IPR001679">
    <property type="entry name" value="DNA_ligase"/>
</dbReference>
<feature type="binding site" evidence="15">
    <location>
        <position position="141"/>
    </location>
    <ligand>
        <name>NAD(+)</name>
        <dbReference type="ChEBI" id="CHEBI:57540"/>
    </ligand>
</feature>
<dbReference type="OrthoDB" id="9759736at2"/>
<dbReference type="GO" id="GO:0005829">
    <property type="term" value="C:cytosol"/>
    <property type="evidence" value="ECO:0007669"/>
    <property type="project" value="TreeGrafter"/>
</dbReference>
<evidence type="ECO:0000256" key="6">
    <source>
        <dbReference type="ARBA" id="ARBA00022723"/>
    </source>
</evidence>
<evidence type="ECO:0000256" key="8">
    <source>
        <dbReference type="ARBA" id="ARBA00022833"/>
    </source>
</evidence>
<dbReference type="EC" id="6.5.1.2" evidence="2 15"/>
<keyword evidence="5 15" id="KW-0235">DNA replication</keyword>
<comment type="caution">
    <text evidence="15">Lacks conserved residue(s) required for the propagation of feature annotation.</text>
</comment>
<dbReference type="Proteomes" id="UP000198651">
    <property type="component" value="Chromosome I"/>
</dbReference>
<dbReference type="InterPro" id="IPR013840">
    <property type="entry name" value="DNAligase_N"/>
</dbReference>
<dbReference type="NCBIfam" id="TIGR00575">
    <property type="entry name" value="dnlj"/>
    <property type="match status" value="1"/>
</dbReference>
<feature type="binding site" evidence="15">
    <location>
        <position position="178"/>
    </location>
    <ligand>
        <name>NAD(+)</name>
        <dbReference type="ChEBI" id="CHEBI:57540"/>
    </ligand>
</feature>
<comment type="function">
    <text evidence="1 15">DNA ligase that catalyzes the formation of phosphodiester linkages between 5'-phosphoryl and 3'-hydroxyl groups in double-stranded DNA using NAD as a coenzyme and as the energy source for the reaction. It is essential for DNA replication and repair of damaged DNA.</text>
</comment>
<dbReference type="Pfam" id="PF22745">
    <property type="entry name" value="Nlig-Ia"/>
    <property type="match status" value="1"/>
</dbReference>
<dbReference type="SUPFAM" id="SSF52113">
    <property type="entry name" value="BRCT domain"/>
    <property type="match status" value="1"/>
</dbReference>
<dbReference type="Pfam" id="PF03120">
    <property type="entry name" value="OB_DNA_ligase"/>
    <property type="match status" value="1"/>
</dbReference>
<dbReference type="Pfam" id="PF14520">
    <property type="entry name" value="HHH_5"/>
    <property type="match status" value="1"/>
</dbReference>
<keyword evidence="4 15" id="KW-0436">Ligase</keyword>
<reference evidence="18" key="1">
    <citation type="submission" date="2015-11" db="EMBL/GenBank/DDBJ databases">
        <authorList>
            <person name="Seth-Smith H.M.B."/>
        </authorList>
    </citation>
    <scope>NUCLEOTIDE SEQUENCE [LARGE SCALE GENOMIC DNA]</scope>
    <source>
        <strain evidence="18">2013Ark11</strain>
    </source>
</reference>
<dbReference type="FunFam" id="1.10.150.20:FF:000006">
    <property type="entry name" value="DNA ligase"/>
    <property type="match status" value="1"/>
</dbReference>
<comment type="similarity">
    <text evidence="14 15">Belongs to the NAD-dependent DNA ligase family. LigA subfamily.</text>
</comment>
<dbReference type="GO" id="GO:0003677">
    <property type="term" value="F:DNA binding"/>
    <property type="evidence" value="ECO:0007669"/>
    <property type="project" value="InterPro"/>
</dbReference>
<dbReference type="Gene3D" id="6.20.10.30">
    <property type="match status" value="1"/>
</dbReference>
<feature type="binding site" evidence="15">
    <location>
        <position position="415"/>
    </location>
    <ligand>
        <name>Zn(2+)</name>
        <dbReference type="ChEBI" id="CHEBI:29105"/>
    </ligand>
</feature>
<dbReference type="InterPro" id="IPR041663">
    <property type="entry name" value="DisA/LigA_HHH"/>
</dbReference>
<dbReference type="InterPro" id="IPR004149">
    <property type="entry name" value="Znf_DNAligase_C4"/>
</dbReference>
<dbReference type="STRING" id="1561003.Ark11_0751"/>
<dbReference type="PROSITE" id="PS50172">
    <property type="entry name" value="BRCT"/>
    <property type="match status" value="1"/>
</dbReference>
<keyword evidence="10 15" id="KW-0520">NAD</keyword>
<dbReference type="HAMAP" id="MF_01588">
    <property type="entry name" value="DNA_ligase_A"/>
    <property type="match status" value="1"/>
</dbReference>
<dbReference type="InterPro" id="IPR010994">
    <property type="entry name" value="RuvA_2-like"/>
</dbReference>
<accession>A0A0S4M2X7</accession>
<dbReference type="CDD" id="cd17748">
    <property type="entry name" value="BRCT_DNA_ligase_like"/>
    <property type="match status" value="1"/>
</dbReference>
<dbReference type="Pfam" id="PF03119">
    <property type="entry name" value="DNA_ligase_ZBD"/>
    <property type="match status" value="1"/>
</dbReference>
<dbReference type="PATRIC" id="fig|1561003.3.peg.759"/>
<feature type="binding site" evidence="15">
    <location>
        <position position="436"/>
    </location>
    <ligand>
        <name>Zn(2+)</name>
        <dbReference type="ChEBI" id="CHEBI:29105"/>
    </ligand>
</feature>
<evidence type="ECO:0000313" key="17">
    <source>
        <dbReference type="EMBL" id="CUT17584.1"/>
    </source>
</evidence>
<keyword evidence="18" id="KW-1185">Reference proteome</keyword>
<dbReference type="SMART" id="SM00532">
    <property type="entry name" value="LIGANc"/>
    <property type="match status" value="1"/>
</dbReference>
<dbReference type="CDD" id="cd00114">
    <property type="entry name" value="LIGANc"/>
    <property type="match status" value="1"/>
</dbReference>
<dbReference type="InterPro" id="IPR004150">
    <property type="entry name" value="NAD_DNA_ligase_OB"/>
</dbReference>
<evidence type="ECO:0000256" key="11">
    <source>
        <dbReference type="ARBA" id="ARBA00023204"/>
    </source>
</evidence>
<dbReference type="GO" id="GO:0006260">
    <property type="term" value="P:DNA replication"/>
    <property type="evidence" value="ECO:0007669"/>
    <property type="project" value="UniProtKB-KW"/>
</dbReference>
<evidence type="ECO:0000256" key="10">
    <source>
        <dbReference type="ARBA" id="ARBA00023027"/>
    </source>
</evidence>
<dbReference type="InterPro" id="IPR001357">
    <property type="entry name" value="BRCT_dom"/>
</dbReference>
<dbReference type="SUPFAM" id="SSF47781">
    <property type="entry name" value="RuvA domain 2-like"/>
    <property type="match status" value="1"/>
</dbReference>
<organism evidence="17 18">
    <name type="scientific">Candidatus Ichthyocystis hellenicum</name>
    <dbReference type="NCBI Taxonomy" id="1561003"/>
    <lineage>
        <taxon>Bacteria</taxon>
        <taxon>Pseudomonadati</taxon>
        <taxon>Pseudomonadota</taxon>
        <taxon>Betaproteobacteria</taxon>
        <taxon>Burkholderiales</taxon>
        <taxon>Candidatus Ichthyocystis</taxon>
    </lineage>
</organism>
<dbReference type="SMART" id="SM00278">
    <property type="entry name" value="HhH1"/>
    <property type="match status" value="4"/>
</dbReference>
<dbReference type="NCBIfam" id="NF005932">
    <property type="entry name" value="PRK07956.1"/>
    <property type="match status" value="1"/>
</dbReference>
<evidence type="ECO:0000256" key="5">
    <source>
        <dbReference type="ARBA" id="ARBA00022705"/>
    </source>
</evidence>
<feature type="binding site" evidence="15">
    <location>
        <position position="412"/>
    </location>
    <ligand>
        <name>Zn(2+)</name>
        <dbReference type="ChEBI" id="CHEBI:29105"/>
    </ligand>
</feature>
<protein>
    <recommendedName>
        <fullName evidence="3 15">DNA ligase</fullName>
        <ecNumber evidence="2 15">6.5.1.2</ecNumber>
    </recommendedName>
    <alternativeName>
        <fullName evidence="15">Polydeoxyribonucleotide synthase [NAD(+)]</fullName>
    </alternativeName>
</protein>
<dbReference type="SUPFAM" id="SSF50249">
    <property type="entry name" value="Nucleic acid-binding proteins"/>
    <property type="match status" value="1"/>
</dbReference>
<evidence type="ECO:0000256" key="3">
    <source>
        <dbReference type="ARBA" id="ARBA00013308"/>
    </source>
</evidence>
<dbReference type="Gene3D" id="2.40.50.140">
    <property type="entry name" value="Nucleic acid-binding proteins"/>
    <property type="match status" value="1"/>
</dbReference>
<dbReference type="FunFam" id="1.10.150.20:FF:000007">
    <property type="entry name" value="DNA ligase"/>
    <property type="match status" value="1"/>
</dbReference>
<dbReference type="InterPro" id="IPR033136">
    <property type="entry name" value="DNA_ligase_CS"/>
</dbReference>
<evidence type="ECO:0000256" key="12">
    <source>
        <dbReference type="ARBA" id="ARBA00023211"/>
    </source>
</evidence>
<evidence type="ECO:0000256" key="4">
    <source>
        <dbReference type="ARBA" id="ARBA00022598"/>
    </source>
</evidence>
<keyword evidence="7 15" id="KW-0227">DNA damage</keyword>
<dbReference type="Gene3D" id="1.10.287.610">
    <property type="entry name" value="Helix hairpin bin"/>
    <property type="match status" value="1"/>
</dbReference>
<comment type="cofactor">
    <cofactor evidence="15">
        <name>Mg(2+)</name>
        <dbReference type="ChEBI" id="CHEBI:18420"/>
    </cofactor>
    <cofactor evidence="15">
        <name>Mn(2+)</name>
        <dbReference type="ChEBI" id="CHEBI:29035"/>
    </cofactor>
</comment>
<dbReference type="InterPro" id="IPR036420">
    <property type="entry name" value="BRCT_dom_sf"/>
</dbReference>
<name>A0A0S4M2X7_9BURK</name>
<dbReference type="AlphaFoldDB" id="A0A0S4M2X7"/>
<dbReference type="FunFam" id="1.10.287.610:FF:000002">
    <property type="entry name" value="DNA ligase"/>
    <property type="match status" value="1"/>
</dbReference>
<feature type="binding site" evidence="15">
    <location>
        <position position="319"/>
    </location>
    <ligand>
        <name>NAD(+)</name>
        <dbReference type="ChEBI" id="CHEBI:57540"/>
    </ligand>
</feature>
<evidence type="ECO:0000313" key="18">
    <source>
        <dbReference type="Proteomes" id="UP000198651"/>
    </source>
</evidence>
<dbReference type="GO" id="GO:0006281">
    <property type="term" value="P:DNA repair"/>
    <property type="evidence" value="ECO:0007669"/>
    <property type="project" value="UniProtKB-KW"/>
</dbReference>
<dbReference type="Gene3D" id="3.40.50.10190">
    <property type="entry name" value="BRCT domain"/>
    <property type="match status" value="1"/>
</dbReference>
<dbReference type="InterPro" id="IPR012340">
    <property type="entry name" value="NA-bd_OB-fold"/>
</dbReference>